<accession>A0A061HGS3</accession>
<organism evidence="3">
    <name type="scientific">Blumeria graminis f. sp. tritici 96224</name>
    <dbReference type="NCBI Taxonomy" id="1268274"/>
    <lineage>
        <taxon>Eukaryota</taxon>
        <taxon>Fungi</taxon>
        <taxon>Dikarya</taxon>
        <taxon>Ascomycota</taxon>
        <taxon>Pezizomycotina</taxon>
        <taxon>Leotiomycetes</taxon>
        <taxon>Erysiphales</taxon>
        <taxon>Erysiphaceae</taxon>
        <taxon>Blumeria</taxon>
    </lineage>
</organism>
<evidence type="ECO:0000313" key="3">
    <source>
        <dbReference type="EMBL" id="SUZ10096.1"/>
    </source>
</evidence>
<evidence type="ECO:0000313" key="4">
    <source>
        <dbReference type="Proteomes" id="UP000053110"/>
    </source>
</evidence>
<keyword evidence="1" id="KW-0732">Signal</keyword>
<feature type="chain" id="PRO_5044538279" evidence="1">
    <location>
        <begin position="19"/>
        <end position="313"/>
    </location>
</feature>
<dbReference type="EMBL" id="UIGY01000071">
    <property type="protein sequence ID" value="SUZ10096.1"/>
    <property type="molecule type" value="Genomic_DNA"/>
</dbReference>
<evidence type="ECO:0000313" key="2">
    <source>
        <dbReference type="EMBL" id="EPQ64996.1"/>
    </source>
</evidence>
<feature type="signal peptide" evidence="1">
    <location>
        <begin position="1"/>
        <end position="18"/>
    </location>
</feature>
<dbReference type="EMBL" id="KE375044">
    <property type="protein sequence ID" value="EPQ64996.1"/>
    <property type="molecule type" value="Genomic_DNA"/>
</dbReference>
<evidence type="ECO:0000256" key="1">
    <source>
        <dbReference type="SAM" id="SignalP"/>
    </source>
</evidence>
<feature type="non-terminal residue" evidence="3">
    <location>
        <position position="313"/>
    </location>
</feature>
<proteinExistence type="predicted"/>
<reference evidence="3" key="3">
    <citation type="submission" date="2018-07" db="EMBL/GenBank/DDBJ databases">
        <authorList>
            <person name="Quirk P.G."/>
            <person name="Krulwich T.A."/>
        </authorList>
    </citation>
    <scope>NUCLEOTIDE SEQUENCE</scope>
    <source>
        <strain evidence="3">96224</strain>
    </source>
</reference>
<dbReference type="Proteomes" id="UP000053110">
    <property type="component" value="Unassembled WGS sequence"/>
</dbReference>
<gene>
    <name evidence="2" type="ORF">BGT96224_AcSP31267</name>
    <name evidence="3" type="ORF">BGT96224V2_LOCUS3259</name>
</gene>
<reference evidence="2" key="2">
    <citation type="submission" date="2013-01" db="EMBL/GenBank/DDBJ databases">
        <title>The wheat powdery mildew genome reveals unique evolution of an obligate biotroph.</title>
        <authorList>
            <person name="Oberhaensli S."/>
            <person name="Wicker T."/>
            <person name="Keller B."/>
        </authorList>
    </citation>
    <scope>NUCLEOTIDE SEQUENCE</scope>
    <source>
        <strain evidence="2">96224</strain>
    </source>
</reference>
<dbReference type="AlphaFoldDB" id="A0A061HGS3"/>
<protein>
    <submittedName>
        <fullName evidence="3">BgtAcSP-31267</fullName>
    </submittedName>
</protein>
<dbReference type="HOGENOM" id="CLU_056196_1_1_1"/>
<reference evidence="4" key="1">
    <citation type="journal article" date="2013" name="Nat. Genet.">
        <title>The wheat powdery mildew genome shows the unique evolution of an obligate biotroph.</title>
        <authorList>
            <person name="Wicker T."/>
            <person name="Oberhaensli S."/>
            <person name="Parlange F."/>
            <person name="Buchmann J.P."/>
            <person name="Shatalina M."/>
            <person name="Roffler S."/>
            <person name="Ben-David R."/>
            <person name="Dolezel J."/>
            <person name="Simkova H."/>
            <person name="Schulze-Lefert P."/>
            <person name="Spanu P.D."/>
            <person name="Bruggmann R."/>
            <person name="Amselem J."/>
            <person name="Quesneville H."/>
            <person name="Ver Loren van Themaat E."/>
            <person name="Paape T."/>
            <person name="Shimizu K.K."/>
            <person name="Keller B."/>
        </authorList>
    </citation>
    <scope>NUCLEOTIDE SEQUENCE [LARGE SCALE GENOMIC DNA]</scope>
    <source>
        <strain evidence="4">96224</strain>
    </source>
</reference>
<name>A0A061HGS3_BLUGR</name>
<sequence length="313" mass="36034">MACVVAFLLKSWIRTTLVDQITLVANNAQESIYEMYEPRDGKFPKVGGDIQMTNVDVSASGTYISVYCSKTLKSRDIVNKISRGMVDLNIQPNNRLFPDSEQFHLCLESLADMDKKLCNPYLLNVFKRYISWSKINIFICPPEIIVRMALHYGITVVGKYQNFVPTKKERKKDLSINADKQFKISELVQDRFVFRGKNWSVNSVALAWYHGHPHLFQWKDDHGWLPLTRISQEHEYGALLFYYVLGNDHEIWNSRNSLSTEINRILESVQWQEHEKHIIDLVVSGSAEVPLKVVDDLGKLKPTAPFGLIGEKL</sequence>